<evidence type="ECO:0000313" key="3">
    <source>
        <dbReference type="Proteomes" id="UP000262379"/>
    </source>
</evidence>
<dbReference type="InterPro" id="IPR038735">
    <property type="entry name" value="MSMEG_1276-like_NTP-PPase_dom"/>
</dbReference>
<name>A0A371X225_9HYPH</name>
<dbReference type="InterPro" id="IPR003615">
    <property type="entry name" value="HNH_nuc"/>
</dbReference>
<dbReference type="Proteomes" id="UP000262379">
    <property type="component" value="Unassembled WGS sequence"/>
</dbReference>
<reference evidence="3" key="1">
    <citation type="submission" date="2018-08" db="EMBL/GenBank/DDBJ databases">
        <authorList>
            <person name="Im W.T."/>
        </authorList>
    </citation>
    <scope>NUCLEOTIDE SEQUENCE [LARGE SCALE GENOMIC DNA]</scope>
    <source>
        <strain evidence="3">LA-28</strain>
    </source>
</reference>
<proteinExistence type="predicted"/>
<dbReference type="Pfam" id="PF01844">
    <property type="entry name" value="HNH"/>
    <property type="match status" value="1"/>
</dbReference>
<comment type="caution">
    <text evidence="2">The sequence shown here is derived from an EMBL/GenBank/DDBJ whole genome shotgun (WGS) entry which is preliminary data.</text>
</comment>
<dbReference type="AlphaFoldDB" id="A0A371X225"/>
<evidence type="ECO:0000313" key="2">
    <source>
        <dbReference type="EMBL" id="RFC63285.1"/>
    </source>
</evidence>
<dbReference type="GO" id="GO:0008270">
    <property type="term" value="F:zinc ion binding"/>
    <property type="evidence" value="ECO:0007669"/>
    <property type="project" value="InterPro"/>
</dbReference>
<organism evidence="2 3">
    <name type="scientific">Mesorhizobium denitrificans</name>
    <dbReference type="NCBI Taxonomy" id="2294114"/>
    <lineage>
        <taxon>Bacteria</taxon>
        <taxon>Pseudomonadati</taxon>
        <taxon>Pseudomonadota</taxon>
        <taxon>Alphaproteobacteria</taxon>
        <taxon>Hyphomicrobiales</taxon>
        <taxon>Phyllobacteriaceae</taxon>
        <taxon>Mesorhizobium</taxon>
    </lineage>
</organism>
<dbReference type="EMBL" id="QURN01000027">
    <property type="protein sequence ID" value="RFC63285.1"/>
    <property type="molecule type" value="Genomic_DNA"/>
</dbReference>
<protein>
    <recommendedName>
        <fullName evidence="1">HNH domain-containing protein</fullName>
    </recommendedName>
</protein>
<dbReference type="CDD" id="cd11532">
    <property type="entry name" value="NTP-PPase_COG4997"/>
    <property type="match status" value="1"/>
</dbReference>
<keyword evidence="3" id="KW-1185">Reference proteome</keyword>
<accession>A0A371X225</accession>
<evidence type="ECO:0000259" key="1">
    <source>
        <dbReference type="Pfam" id="PF01844"/>
    </source>
</evidence>
<feature type="domain" description="HNH" evidence="1">
    <location>
        <begin position="179"/>
        <end position="236"/>
    </location>
</feature>
<gene>
    <name evidence="2" type="ORF">DY251_20780</name>
</gene>
<sequence>MDCCPHWTFLPYWGFDDTITDVHMSYGLRLNNFGTSHRTDTGAYMHPLIHFLQSKMRMTDVYQPVVIRELLSNGGSSSKSRLAASLVQYDASVQEYYQRILMRWPKATLTKHGIVSYDRATESFALTCFPDDDEVRQEATALCDLKIEQWITRKRGDPSVAGAASSVRYELLKEAKGCCRLCGIHSSVCPLDIDHIIPQSRANKAGKVYRDDRWIDVNDRSNLQVLCFRCNRAKRDGDTTDFSRRSKLVRDRIPEIISAQGRKAVFDQLHGSNLMDALRDKLVEEHAEFIAAETGSERLLELVDMYEVVAAIASKLGFEEDDFQSLVRKKRTERGSFSKGLFLRPQH</sequence>
<dbReference type="Gene3D" id="1.10.30.50">
    <property type="match status" value="1"/>
</dbReference>
<dbReference type="CDD" id="cd00085">
    <property type="entry name" value="HNHc"/>
    <property type="match status" value="1"/>
</dbReference>
<dbReference type="GO" id="GO:0004519">
    <property type="term" value="F:endonuclease activity"/>
    <property type="evidence" value="ECO:0007669"/>
    <property type="project" value="InterPro"/>
</dbReference>
<dbReference type="InterPro" id="IPR002711">
    <property type="entry name" value="HNH"/>
</dbReference>
<dbReference type="GO" id="GO:0003676">
    <property type="term" value="F:nucleic acid binding"/>
    <property type="evidence" value="ECO:0007669"/>
    <property type="project" value="InterPro"/>
</dbReference>